<dbReference type="Proteomes" id="UP000595426">
    <property type="component" value="Chromosome"/>
</dbReference>
<feature type="region of interest" description="Disordered" evidence="1">
    <location>
        <begin position="37"/>
        <end position="60"/>
    </location>
</feature>
<dbReference type="OrthoDB" id="1452299at2"/>
<dbReference type="AlphaFoldDB" id="A0A7T7UWQ0"/>
<organism evidence="2 3">
    <name type="scientific">Elizabethkingia bruuniana</name>
    <dbReference type="NCBI Taxonomy" id="1756149"/>
    <lineage>
        <taxon>Bacteria</taxon>
        <taxon>Pseudomonadati</taxon>
        <taxon>Bacteroidota</taxon>
        <taxon>Flavobacteriia</taxon>
        <taxon>Flavobacteriales</taxon>
        <taxon>Weeksellaceae</taxon>
        <taxon>Elizabethkingia</taxon>
    </lineage>
</organism>
<gene>
    <name evidence="2" type="ORF">I6H88_14445</name>
</gene>
<proteinExistence type="predicted"/>
<dbReference type="RefSeq" id="WP_034869731.1">
    <property type="nucleotide sequence ID" value="NZ_CAJJUP010000001.1"/>
</dbReference>
<dbReference type="GeneID" id="93131953"/>
<evidence type="ECO:0000313" key="3">
    <source>
        <dbReference type="Proteomes" id="UP000595426"/>
    </source>
</evidence>
<name>A0A7T7UWQ0_9FLAO</name>
<dbReference type="EMBL" id="CP067018">
    <property type="protein sequence ID" value="QQN57638.1"/>
    <property type="molecule type" value="Genomic_DNA"/>
</dbReference>
<keyword evidence="3" id="KW-1185">Reference proteome</keyword>
<evidence type="ECO:0008006" key="4">
    <source>
        <dbReference type="Google" id="ProtNLM"/>
    </source>
</evidence>
<evidence type="ECO:0000256" key="1">
    <source>
        <dbReference type="SAM" id="MobiDB-lite"/>
    </source>
</evidence>
<sequence length="60" mass="6680">MNKKSKKQKQKYEAPKIEVVLVKMEQGIAAGSARVSPLDTANGTVKDEWDTEDQSGTIDW</sequence>
<evidence type="ECO:0000313" key="2">
    <source>
        <dbReference type="EMBL" id="QQN57638.1"/>
    </source>
</evidence>
<reference evidence="2 3" key="1">
    <citation type="submission" date="2020-12" db="EMBL/GenBank/DDBJ databases">
        <title>FDA dAtabase for Regulatory Grade micrObial Sequences (FDA-ARGOS): Supporting development and validation of Infectious Disease Dx tests.</title>
        <authorList>
            <person name="Kerrigan L."/>
            <person name="Long C."/>
            <person name="Tallon L."/>
            <person name="Sadzewicz L."/>
            <person name="Zhao X."/>
            <person name="Boylan J."/>
            <person name="Ott S."/>
            <person name="Bowen H."/>
            <person name="Vavikolanu K."/>
            <person name="Mehta A."/>
            <person name="Aluvathingal J."/>
            <person name="Nadendla S."/>
            <person name="Yan Y."/>
            <person name="Sichtig H."/>
        </authorList>
    </citation>
    <scope>NUCLEOTIDE SEQUENCE [LARGE SCALE GENOMIC DNA]</scope>
    <source>
        <strain evidence="2 3">FDAARGOS_1031</strain>
    </source>
</reference>
<accession>A0A7T7UWQ0</accession>
<dbReference type="KEGG" id="egm:AYC65_03515"/>
<protein>
    <recommendedName>
        <fullName evidence="4">Paeninodin family lasso peptide</fullName>
    </recommendedName>
</protein>